<name>A0A9X1ND06_9ACTN</name>
<evidence type="ECO:0000313" key="2">
    <source>
        <dbReference type="EMBL" id="MCD5311001.1"/>
    </source>
</evidence>
<accession>A0A9X1ND06</accession>
<dbReference type="Proteomes" id="UP001138997">
    <property type="component" value="Unassembled WGS sequence"/>
</dbReference>
<protein>
    <submittedName>
        <fullName evidence="2">Uncharacterized protein</fullName>
    </submittedName>
</protein>
<proteinExistence type="predicted"/>
<evidence type="ECO:0000256" key="1">
    <source>
        <dbReference type="SAM" id="MobiDB-lite"/>
    </source>
</evidence>
<feature type="region of interest" description="Disordered" evidence="1">
    <location>
        <begin position="1"/>
        <end position="20"/>
    </location>
</feature>
<sequence>MSPTPATEVRPGRPGESSPDQIADLITFLLSPRAAAVSGESIAVGHRVDGITSM</sequence>
<dbReference type="EMBL" id="JAJOMB010000003">
    <property type="protein sequence ID" value="MCD5311001.1"/>
    <property type="molecule type" value="Genomic_DNA"/>
</dbReference>
<dbReference type="Gene3D" id="3.40.50.720">
    <property type="entry name" value="NAD(P)-binding Rossmann-like Domain"/>
    <property type="match status" value="1"/>
</dbReference>
<dbReference type="AlphaFoldDB" id="A0A9X1ND06"/>
<gene>
    <name evidence="2" type="ORF">LR394_08840</name>
</gene>
<organism evidence="2 3">
    <name type="scientific">Kineosporia babensis</name>
    <dbReference type="NCBI Taxonomy" id="499548"/>
    <lineage>
        <taxon>Bacteria</taxon>
        <taxon>Bacillati</taxon>
        <taxon>Actinomycetota</taxon>
        <taxon>Actinomycetes</taxon>
        <taxon>Kineosporiales</taxon>
        <taxon>Kineosporiaceae</taxon>
        <taxon>Kineosporia</taxon>
    </lineage>
</organism>
<evidence type="ECO:0000313" key="3">
    <source>
        <dbReference type="Proteomes" id="UP001138997"/>
    </source>
</evidence>
<keyword evidence="3" id="KW-1185">Reference proteome</keyword>
<dbReference type="RefSeq" id="WP_231440177.1">
    <property type="nucleotide sequence ID" value="NZ_JAJOMB010000003.1"/>
</dbReference>
<comment type="caution">
    <text evidence="2">The sequence shown here is derived from an EMBL/GenBank/DDBJ whole genome shotgun (WGS) entry which is preliminary data.</text>
</comment>
<reference evidence="2" key="1">
    <citation type="submission" date="2021-11" db="EMBL/GenBank/DDBJ databases">
        <title>Streptomyces corallinus and Kineosporia corallina sp. nov., two new coral-derived marine actinobacteria.</title>
        <authorList>
            <person name="Buangrab K."/>
            <person name="Sutthacheep M."/>
            <person name="Yeemin T."/>
            <person name="Harunari E."/>
            <person name="Igarashi Y."/>
            <person name="Sripreechasak P."/>
            <person name="Kanchanasin P."/>
            <person name="Tanasupawat S."/>
            <person name="Phongsopitanun W."/>
        </authorList>
    </citation>
    <scope>NUCLEOTIDE SEQUENCE</scope>
    <source>
        <strain evidence="2">JCM 31032</strain>
    </source>
</reference>